<evidence type="ECO:0000256" key="2">
    <source>
        <dbReference type="ARBA" id="ARBA00022737"/>
    </source>
</evidence>
<protein>
    <submittedName>
        <fullName evidence="4">Acyltransferase</fullName>
    </submittedName>
</protein>
<keyword evidence="3 4" id="KW-0012">Acyltransferase</keyword>
<keyword evidence="1" id="KW-0808">Transferase</keyword>
<dbReference type="RefSeq" id="WP_124757509.1">
    <property type="nucleotide sequence ID" value="NZ_CBCRWA010000002.1"/>
</dbReference>
<keyword evidence="5" id="KW-1185">Reference proteome</keyword>
<dbReference type="GO" id="GO:0016746">
    <property type="term" value="F:acyltransferase activity"/>
    <property type="evidence" value="ECO:0007669"/>
    <property type="project" value="UniProtKB-KW"/>
</dbReference>
<dbReference type="Proteomes" id="UP000274483">
    <property type="component" value="Chromosome"/>
</dbReference>
<dbReference type="InterPro" id="IPR018357">
    <property type="entry name" value="Hexapep_transf_CS"/>
</dbReference>
<dbReference type="InterPro" id="IPR051159">
    <property type="entry name" value="Hexapeptide_acetyltransf"/>
</dbReference>
<keyword evidence="2" id="KW-0677">Repeat</keyword>
<dbReference type="InterPro" id="IPR001451">
    <property type="entry name" value="Hexapep"/>
</dbReference>
<organism evidence="4 5">
    <name type="scientific">Kaistella daneshvariae</name>
    <dbReference type="NCBI Taxonomy" id="2487074"/>
    <lineage>
        <taxon>Bacteria</taxon>
        <taxon>Pseudomonadati</taxon>
        <taxon>Bacteroidota</taxon>
        <taxon>Flavobacteriia</taxon>
        <taxon>Flavobacteriales</taxon>
        <taxon>Weeksellaceae</taxon>
        <taxon>Chryseobacterium group</taxon>
        <taxon>Kaistella</taxon>
    </lineage>
</organism>
<name>A0ABM7C7P5_9FLAO</name>
<dbReference type="PANTHER" id="PTHR23416">
    <property type="entry name" value="SIALIC ACID SYNTHASE-RELATED"/>
    <property type="match status" value="1"/>
</dbReference>
<dbReference type="InterPro" id="IPR011004">
    <property type="entry name" value="Trimer_LpxA-like_sf"/>
</dbReference>
<evidence type="ECO:0000313" key="4">
    <source>
        <dbReference type="EMBL" id="AZI66975.1"/>
    </source>
</evidence>
<evidence type="ECO:0000256" key="1">
    <source>
        <dbReference type="ARBA" id="ARBA00022679"/>
    </source>
</evidence>
<dbReference type="PROSITE" id="PS00101">
    <property type="entry name" value="HEXAPEP_TRANSFERASES"/>
    <property type="match status" value="1"/>
</dbReference>
<dbReference type="SUPFAM" id="SSF51161">
    <property type="entry name" value="Trimeric LpxA-like enzymes"/>
    <property type="match status" value="1"/>
</dbReference>
<sequence>MNTVQKIVFKLKVKMYKNVIIHRNTAFERHKSSKILAENGLLEINKKWSKNDPFPSLFVLSENAKVNVLGRFEIYSGARIYVNKNAVLNLGGGYINNDLNLSCFERIDIGHGVAISENVTIRDSDNHEILNDNHQPTKPIKIGNRVWIGANVTILKGVTIGDGSIIAAGSLVNRDIPANSLAGGVPAKVLKTNIEWK</sequence>
<dbReference type="Gene3D" id="2.160.10.10">
    <property type="entry name" value="Hexapeptide repeat proteins"/>
    <property type="match status" value="1"/>
</dbReference>
<evidence type="ECO:0000256" key="3">
    <source>
        <dbReference type="ARBA" id="ARBA00023315"/>
    </source>
</evidence>
<evidence type="ECO:0000313" key="5">
    <source>
        <dbReference type="Proteomes" id="UP000274483"/>
    </source>
</evidence>
<dbReference type="EMBL" id="CP034158">
    <property type="protein sequence ID" value="AZI66975.1"/>
    <property type="molecule type" value="Genomic_DNA"/>
</dbReference>
<dbReference type="Pfam" id="PF00132">
    <property type="entry name" value="Hexapep"/>
    <property type="match status" value="1"/>
</dbReference>
<reference evidence="4 5" key="1">
    <citation type="submission" date="2018-11" db="EMBL/GenBank/DDBJ databases">
        <title>Proposal to divide the Flavobacteriaceae and reorganize its genera based on Amino Acid Identity values calculated from whole genome sequences.</title>
        <authorList>
            <person name="Nicholson A.C."/>
            <person name="Gulvik C.A."/>
            <person name="Whitney A.M."/>
            <person name="Humrighouse B.W."/>
            <person name="Bell M."/>
            <person name="Holmes B."/>
            <person name="Steigerwalt A.G."/>
            <person name="Villarma A."/>
            <person name="Sheth M."/>
            <person name="Batra D."/>
            <person name="Pryor J."/>
            <person name="Bernardet J.-F."/>
            <person name="Hugo C."/>
            <person name="Kampfer P."/>
            <person name="Newman J.D."/>
            <person name="McQuiston J.R."/>
        </authorList>
    </citation>
    <scope>NUCLEOTIDE SEQUENCE [LARGE SCALE GENOMIC DNA]</scope>
    <source>
        <strain evidence="4 5">H3001</strain>
    </source>
</reference>
<proteinExistence type="predicted"/>
<dbReference type="CDD" id="cd04647">
    <property type="entry name" value="LbH_MAT_like"/>
    <property type="match status" value="1"/>
</dbReference>
<accession>A0ABM7C7P5</accession>
<gene>
    <name evidence="4" type="ORF">EIB71_04500</name>
</gene>